<keyword evidence="2" id="KW-0378">Hydrolase</keyword>
<keyword evidence="1" id="KW-0472">Membrane</keyword>
<feature type="transmembrane region" description="Helical" evidence="1">
    <location>
        <begin position="59"/>
        <end position="78"/>
    </location>
</feature>
<feature type="transmembrane region" description="Helical" evidence="1">
    <location>
        <begin position="146"/>
        <end position="165"/>
    </location>
</feature>
<proteinExistence type="predicted"/>
<evidence type="ECO:0000256" key="1">
    <source>
        <dbReference type="SAM" id="Phobius"/>
    </source>
</evidence>
<keyword evidence="1" id="KW-0812">Transmembrane</keyword>
<dbReference type="RefSeq" id="WP_346761923.1">
    <property type="nucleotide sequence ID" value="NZ_JAUJEB010000009.1"/>
</dbReference>
<feature type="transmembrane region" description="Helical" evidence="1">
    <location>
        <begin position="26"/>
        <end position="47"/>
    </location>
</feature>
<feature type="transmembrane region" description="Helical" evidence="1">
    <location>
        <begin position="85"/>
        <end position="114"/>
    </location>
</feature>
<gene>
    <name evidence="2" type="ORF">QQ020_31265</name>
</gene>
<dbReference type="InterPro" id="IPR007404">
    <property type="entry name" value="YdjM-like"/>
</dbReference>
<keyword evidence="3" id="KW-1185">Reference proteome</keyword>
<evidence type="ECO:0000313" key="3">
    <source>
        <dbReference type="Proteomes" id="UP001172083"/>
    </source>
</evidence>
<reference evidence="2" key="1">
    <citation type="submission" date="2023-06" db="EMBL/GenBank/DDBJ databases">
        <title>Genomic of Agaribacillus aureum.</title>
        <authorList>
            <person name="Wang G."/>
        </authorList>
    </citation>
    <scope>NUCLEOTIDE SEQUENCE</scope>
    <source>
        <strain evidence="2">BMA12</strain>
    </source>
</reference>
<dbReference type="EMBL" id="JAUJEB010000009">
    <property type="protein sequence ID" value="MDN5216591.1"/>
    <property type="molecule type" value="Genomic_DNA"/>
</dbReference>
<name>A0ABT8LJM3_9BACT</name>
<dbReference type="PANTHER" id="PTHR35531:SF1">
    <property type="entry name" value="INNER MEMBRANE PROTEIN YBCI-RELATED"/>
    <property type="match status" value="1"/>
</dbReference>
<dbReference type="PANTHER" id="PTHR35531">
    <property type="entry name" value="INNER MEMBRANE PROTEIN YBCI-RELATED"/>
    <property type="match status" value="1"/>
</dbReference>
<accession>A0ABT8LJM3</accession>
<comment type="caution">
    <text evidence="2">The sequence shown here is derived from an EMBL/GenBank/DDBJ whole genome shotgun (WGS) entry which is preliminary data.</text>
</comment>
<dbReference type="GO" id="GO:0016787">
    <property type="term" value="F:hydrolase activity"/>
    <property type="evidence" value="ECO:0007669"/>
    <property type="project" value="UniProtKB-KW"/>
</dbReference>
<organism evidence="2 3">
    <name type="scientific">Agaribacillus aureus</name>
    <dbReference type="NCBI Taxonomy" id="3051825"/>
    <lineage>
        <taxon>Bacteria</taxon>
        <taxon>Pseudomonadati</taxon>
        <taxon>Bacteroidota</taxon>
        <taxon>Cytophagia</taxon>
        <taxon>Cytophagales</taxon>
        <taxon>Splendidivirgaceae</taxon>
        <taxon>Agaribacillus</taxon>
    </lineage>
</organism>
<protein>
    <submittedName>
        <fullName evidence="2">Metal-dependent hydrolase</fullName>
    </submittedName>
</protein>
<evidence type="ECO:0000313" key="2">
    <source>
        <dbReference type="EMBL" id="MDN5216591.1"/>
    </source>
</evidence>
<keyword evidence="1" id="KW-1133">Transmembrane helix</keyword>
<dbReference type="Pfam" id="PF04307">
    <property type="entry name" value="YdjM"/>
    <property type="match status" value="1"/>
</dbReference>
<dbReference type="Proteomes" id="UP001172083">
    <property type="component" value="Unassembled WGS sequence"/>
</dbReference>
<sequence length="173" mass="19035">MASIFGHVAAGLTLANVFSKKTSARFAVICAVSAVLPDIDVLAFQFGIPYESVFGHRGFTHSILFAFLWGAAVTFLLFRRDKKLLIFTGIFLSTLSHGLLDAMTTGGLGVGFFIPFDVTRYFFGFRPIQVSPIGVKAFFSEWGIEVISSEVVWIGIPCLIIYILARTVKSIRK</sequence>